<evidence type="ECO:0000313" key="1">
    <source>
        <dbReference type="EMBL" id="MBK1826791.1"/>
    </source>
</evidence>
<dbReference type="Proteomes" id="UP000658278">
    <property type="component" value="Unassembled WGS sequence"/>
</dbReference>
<protein>
    <submittedName>
        <fullName evidence="1">Uncharacterized protein</fullName>
    </submittedName>
</protein>
<organism evidence="1 2">
    <name type="scientific">Haloferula rosea</name>
    <dbReference type="NCBI Taxonomy" id="490093"/>
    <lineage>
        <taxon>Bacteria</taxon>
        <taxon>Pseudomonadati</taxon>
        <taxon>Verrucomicrobiota</taxon>
        <taxon>Verrucomicrobiia</taxon>
        <taxon>Verrucomicrobiales</taxon>
        <taxon>Verrucomicrobiaceae</taxon>
        <taxon>Haloferula</taxon>
    </lineage>
</organism>
<name>A0A934RDX2_9BACT</name>
<dbReference type="Gene3D" id="3.40.1410.10">
    <property type="entry name" value="Chorismate lyase-like"/>
    <property type="match status" value="1"/>
</dbReference>
<evidence type="ECO:0000313" key="2">
    <source>
        <dbReference type="Proteomes" id="UP000658278"/>
    </source>
</evidence>
<comment type="caution">
    <text evidence="1">The sequence shown here is derived from an EMBL/GenBank/DDBJ whole genome shotgun (WGS) entry which is preliminary data.</text>
</comment>
<proteinExistence type="predicted"/>
<reference evidence="1" key="1">
    <citation type="submission" date="2021-01" db="EMBL/GenBank/DDBJ databases">
        <title>Modified the classification status of verrucomicrobia.</title>
        <authorList>
            <person name="Feng X."/>
        </authorList>
    </citation>
    <scope>NUCLEOTIDE SEQUENCE</scope>
    <source>
        <strain evidence="1">KCTC 22201</strain>
    </source>
</reference>
<keyword evidence="2" id="KW-1185">Reference proteome</keyword>
<dbReference type="AlphaFoldDB" id="A0A934RDX2"/>
<gene>
    <name evidence="1" type="ORF">JIN81_07160</name>
</gene>
<dbReference type="SUPFAM" id="SSF64288">
    <property type="entry name" value="Chorismate lyase-like"/>
    <property type="match status" value="1"/>
</dbReference>
<dbReference type="EMBL" id="JAENII010000004">
    <property type="protein sequence ID" value="MBK1826791.1"/>
    <property type="molecule type" value="Genomic_DNA"/>
</dbReference>
<dbReference type="RefSeq" id="WP_200278068.1">
    <property type="nucleotide sequence ID" value="NZ_JAENII010000004.1"/>
</dbReference>
<accession>A0A934RDX2</accession>
<sequence>MNPEEPKFPHELAFMIGKSHIAGKALHWLKPGDVPQPFQKLLVHDQDMTSKLAAFHSDEIRLEVLKSEQHDLVHLREVVLHAATHGTPVEYGVIEILLDAFPPDVHQDILEGQTPLGTLIIQSALPFRSEPQGFFSIAQDAVADIFPKSPGGENLYGRYNHLMRNDDGSCLARIIEILPLAP</sequence>
<dbReference type="InterPro" id="IPR028978">
    <property type="entry name" value="Chorismate_lyase_/UTRA_dom_sf"/>
</dbReference>